<evidence type="ECO:0000313" key="1">
    <source>
        <dbReference type="EMBL" id="SIO49272.1"/>
    </source>
</evidence>
<reference evidence="1 2" key="1">
    <citation type="submission" date="2016-11" db="EMBL/GenBank/DDBJ databases">
        <authorList>
            <person name="Jaros S."/>
            <person name="Januszkiewicz K."/>
            <person name="Wedrychowicz H."/>
        </authorList>
    </citation>
    <scope>NUCLEOTIDE SEQUENCE [LARGE SCALE GENOMIC DNA]</scope>
    <source>
        <strain evidence="1 2">GAS86</strain>
    </source>
</reference>
<dbReference type="AlphaFoldDB" id="A0A1N6JY65"/>
<evidence type="ECO:0000313" key="2">
    <source>
        <dbReference type="Proteomes" id="UP000184693"/>
    </source>
</evidence>
<dbReference type="Proteomes" id="UP000184693">
    <property type="component" value="Unassembled WGS sequence"/>
</dbReference>
<protein>
    <submittedName>
        <fullName evidence="1">Uncharacterized protein</fullName>
    </submittedName>
</protein>
<dbReference type="EMBL" id="FSRM01000002">
    <property type="protein sequence ID" value="SIO49272.1"/>
    <property type="molecule type" value="Genomic_DNA"/>
</dbReference>
<dbReference type="RefSeq" id="WP_302050866.1">
    <property type="nucleotide sequence ID" value="NZ_FSRM01000002.1"/>
</dbReference>
<gene>
    <name evidence="1" type="ORF">SAMN05444168_5426</name>
</gene>
<proteinExistence type="predicted"/>
<sequence>MLNTALEISDVRHLVSPEEWQVRLDLAAAYRLARRNPGYDL</sequence>
<name>A0A1N6JY65_9BURK</name>
<organism evidence="1 2">
    <name type="scientific">Paraburkholderia phenazinium</name>
    <dbReference type="NCBI Taxonomy" id="60549"/>
    <lineage>
        <taxon>Bacteria</taxon>
        <taxon>Pseudomonadati</taxon>
        <taxon>Pseudomonadota</taxon>
        <taxon>Betaproteobacteria</taxon>
        <taxon>Burkholderiales</taxon>
        <taxon>Burkholderiaceae</taxon>
        <taxon>Paraburkholderia</taxon>
    </lineage>
</organism>
<accession>A0A1N6JY65</accession>